<dbReference type="PANTHER" id="PTHR10953:SF102">
    <property type="entry name" value="ADENYLYLTRANSFERASE AND SULFURTRANSFERASE MOCS3"/>
    <property type="match status" value="1"/>
</dbReference>
<dbReference type="GO" id="GO:0070566">
    <property type="term" value="F:adenylyltransferase activity"/>
    <property type="evidence" value="ECO:0007669"/>
    <property type="project" value="InterPro"/>
</dbReference>
<keyword evidence="2 11" id="KW-0963">Cytoplasm</keyword>
<dbReference type="GO" id="GO:0042292">
    <property type="term" value="F:URM1 activating enzyme activity"/>
    <property type="evidence" value="ECO:0007669"/>
    <property type="project" value="TreeGrafter"/>
</dbReference>
<dbReference type="InterPro" id="IPR028885">
    <property type="entry name" value="MOCS3/Uba4"/>
</dbReference>
<feature type="binding site" evidence="11">
    <location>
        <position position="134"/>
    </location>
    <ligand>
        <name>ATP</name>
        <dbReference type="ChEBI" id="CHEBI:30616"/>
    </ligand>
</feature>
<dbReference type="SMART" id="SM00450">
    <property type="entry name" value="RHOD"/>
    <property type="match status" value="1"/>
</dbReference>
<evidence type="ECO:0000313" key="14">
    <source>
        <dbReference type="EMBL" id="CAG9577533.1"/>
    </source>
</evidence>
<comment type="similarity">
    <text evidence="11">In the N-terminal section; belongs to the HesA/MoeB/ThiF family. UBA4 subfamily.</text>
</comment>
<dbReference type="PANTHER" id="PTHR10953">
    <property type="entry name" value="UBIQUITIN-ACTIVATING ENZYME E1"/>
    <property type="match status" value="1"/>
</dbReference>
<dbReference type="EC" id="2.7.7.-" evidence="11"/>
<reference evidence="14" key="1">
    <citation type="submission" date="2021-09" db="EMBL/GenBank/DDBJ databases">
        <authorList>
            <person name="Martin H S."/>
        </authorList>
    </citation>
    <scope>NUCLEOTIDE SEQUENCE</scope>
</reference>
<keyword evidence="8 11" id="KW-0067">ATP-binding</keyword>
<comment type="caution">
    <text evidence="14">The sequence shown here is derived from an EMBL/GenBank/DDBJ whole genome shotgun (WGS) entry which is preliminary data.</text>
</comment>
<keyword evidence="10 11" id="KW-0511">Multifunctional enzyme</keyword>
<comment type="subcellular location">
    <subcellularLocation>
        <location evidence="1">Cytoplasm</location>
        <location evidence="1">Cytosol</location>
    </subcellularLocation>
</comment>
<dbReference type="AlphaFoldDB" id="A0A8J2RD59"/>
<dbReference type="Pfam" id="PF00581">
    <property type="entry name" value="Rhodanese"/>
    <property type="match status" value="1"/>
</dbReference>
<evidence type="ECO:0000256" key="12">
    <source>
        <dbReference type="SAM" id="Coils"/>
    </source>
</evidence>
<organism evidence="14 15">
    <name type="scientific">Danaus chrysippus</name>
    <name type="common">African queen</name>
    <dbReference type="NCBI Taxonomy" id="151541"/>
    <lineage>
        <taxon>Eukaryota</taxon>
        <taxon>Metazoa</taxon>
        <taxon>Ecdysozoa</taxon>
        <taxon>Arthropoda</taxon>
        <taxon>Hexapoda</taxon>
        <taxon>Insecta</taxon>
        <taxon>Pterygota</taxon>
        <taxon>Neoptera</taxon>
        <taxon>Endopterygota</taxon>
        <taxon>Lepidoptera</taxon>
        <taxon>Glossata</taxon>
        <taxon>Ditrysia</taxon>
        <taxon>Papilionoidea</taxon>
        <taxon>Nymphalidae</taxon>
        <taxon>Danainae</taxon>
        <taxon>Danaini</taxon>
        <taxon>Danaina</taxon>
        <taxon>Danaus</taxon>
        <taxon>Anosia</taxon>
    </lineage>
</organism>
<dbReference type="FunFam" id="3.40.250.10:FF:000014">
    <property type="entry name" value="Adenylyltransferase and sulfurtransferase MOCS3"/>
    <property type="match status" value="1"/>
</dbReference>
<feature type="binding site" evidence="11">
    <location>
        <position position="306"/>
    </location>
    <ligand>
        <name>Zn(2+)</name>
        <dbReference type="ChEBI" id="CHEBI:29105"/>
    </ligand>
</feature>
<feature type="binding site" evidence="11">
    <location>
        <begin position="178"/>
        <end position="179"/>
    </location>
    <ligand>
        <name>ATP</name>
        <dbReference type="ChEBI" id="CHEBI:30616"/>
    </ligand>
</feature>
<keyword evidence="7 11" id="KW-0862">Zinc</keyword>
<sequence length="448" mass="49974">MDLIQNLELEILELREMLKNKEEDLREAKRNKFSKSYDNVIGTKSNINIGNIPKWAIERYSRQILLPDIGVMGQEKLMSSKVLIVGAGGLGCPASVYLAGAGIGEIGIVDYDTVDISNIHRQILHTESDWCKSKAKSAAESLRRINSNIKVTPYTIEFKPENAVQIASNYDLIIDCTDNVPTRYMLSDLSIITKVPLISGSALKMEGQLTIYGYRESRNEKSSGPCYRCLFPTPPPAAAVGSCSANGVAGPVPGAIGSLQALEAIKLLVGRNRENLLVGRMLIFDGEDMTFRTVKLRPKNPKCESCSDHATIKQLTNYEVLCKMQSKEKDLDLNILPQSHRISATELSKSLNTQRHLLIDVRSEAEYNMCHLEDSVNYPLEQLYGEKFDLLVENIKNNDNVIFICRRGNDSQIAADKILKVLPDAKIKDLSGGLHAWAEQVDRRFPIY</sequence>
<evidence type="ECO:0000313" key="15">
    <source>
        <dbReference type="Proteomes" id="UP000789524"/>
    </source>
</evidence>
<dbReference type="CDD" id="cd00757">
    <property type="entry name" value="ThiF_MoeB_HesA_family"/>
    <property type="match status" value="1"/>
</dbReference>
<proteinExistence type="inferred from homology"/>
<dbReference type="GO" id="GO:0004792">
    <property type="term" value="F:thiosulfate-cyanide sulfurtransferase activity"/>
    <property type="evidence" value="ECO:0007669"/>
    <property type="project" value="TreeGrafter"/>
</dbReference>
<dbReference type="SUPFAM" id="SSF69572">
    <property type="entry name" value="Activating enzymes of the ubiquitin-like proteins"/>
    <property type="match status" value="1"/>
</dbReference>
<accession>A0A8J2RD59</accession>
<comment type="function">
    <text evidence="11">Plays a central role in 2-thiolation of mcm(5)S(2)U at tRNA wobble positions of cytosolic tRNA(Lys), tRNA(Glu) and tRNA(Gln). Acts by mediating the C-terminal thiocarboxylation of the sulfur carrier URM1. Its N-terminus first activates URM1 as acyl-adenylate (-COAMP), then the persulfide sulfur on the catalytic cysteine is transferred to URM1 to form thiocarboxylation (-COSH) of its C-terminus. The reaction probably involves hydrogen sulfide that is generated from the persulfide intermediate and that acts as nucleophile towards URM1. Subsequently, a transient disulfide bond is formed. Does not use thiosulfate as sulfur donor; NFS1 probably acting as a sulfur donor for thiocarboxylation reactions.</text>
</comment>
<dbReference type="EC" id="2.8.1.-" evidence="11"/>
<feature type="binding site" evidence="11">
    <location>
        <position position="303"/>
    </location>
    <ligand>
        <name>Zn(2+)</name>
        <dbReference type="ChEBI" id="CHEBI:29105"/>
    </ligand>
</feature>
<dbReference type="Pfam" id="PF00899">
    <property type="entry name" value="ThiF"/>
    <property type="match status" value="1"/>
</dbReference>
<dbReference type="GO" id="GO:0006777">
    <property type="term" value="P:Mo-molybdopterin cofactor biosynthetic process"/>
    <property type="evidence" value="ECO:0007669"/>
    <property type="project" value="UniProtKB-UniRule"/>
</dbReference>
<evidence type="ECO:0000256" key="7">
    <source>
        <dbReference type="ARBA" id="ARBA00022833"/>
    </source>
</evidence>
<dbReference type="GO" id="GO:0002143">
    <property type="term" value="P:tRNA wobble position uridine thiolation"/>
    <property type="evidence" value="ECO:0007669"/>
    <property type="project" value="InterPro"/>
</dbReference>
<dbReference type="NCBIfam" id="NF004281">
    <property type="entry name" value="PRK05690.1"/>
    <property type="match status" value="1"/>
</dbReference>
<dbReference type="InterPro" id="IPR000594">
    <property type="entry name" value="ThiF_NAD_FAD-bd"/>
</dbReference>
<feature type="active site" description="Cysteine persulfide intermediate; for sulfurtransferase activity" evidence="11">
    <location>
        <position position="405"/>
    </location>
</feature>
<keyword evidence="4 11" id="KW-0819">tRNA processing</keyword>
<feature type="binding site" evidence="11">
    <location>
        <position position="110"/>
    </location>
    <ligand>
        <name>ATP</name>
        <dbReference type="ChEBI" id="CHEBI:30616"/>
    </ligand>
</feature>
<evidence type="ECO:0000256" key="1">
    <source>
        <dbReference type="ARBA" id="ARBA00004514"/>
    </source>
</evidence>
<dbReference type="GO" id="GO:0005524">
    <property type="term" value="F:ATP binding"/>
    <property type="evidence" value="ECO:0007669"/>
    <property type="project" value="UniProtKB-KW"/>
</dbReference>
<dbReference type="UniPathway" id="UPA00988"/>
<keyword evidence="6 11" id="KW-0547">Nucleotide-binding</keyword>
<dbReference type="InterPro" id="IPR001763">
    <property type="entry name" value="Rhodanese-like_dom"/>
</dbReference>
<evidence type="ECO:0000256" key="9">
    <source>
        <dbReference type="ARBA" id="ARBA00023150"/>
    </source>
</evidence>
<dbReference type="InterPro" id="IPR035985">
    <property type="entry name" value="Ubiquitin-activating_enz"/>
</dbReference>
<evidence type="ECO:0000256" key="10">
    <source>
        <dbReference type="ARBA" id="ARBA00023268"/>
    </source>
</evidence>
<keyword evidence="15" id="KW-1185">Reference proteome</keyword>
<feature type="binding site" evidence="11">
    <location>
        <position position="89"/>
    </location>
    <ligand>
        <name>ATP</name>
        <dbReference type="ChEBI" id="CHEBI:30616"/>
    </ligand>
</feature>
<name>A0A8J2RD59_9NEOP</name>
<evidence type="ECO:0000256" key="8">
    <source>
        <dbReference type="ARBA" id="ARBA00022840"/>
    </source>
</evidence>
<dbReference type="Gene3D" id="3.40.250.10">
    <property type="entry name" value="Rhodanese-like domain"/>
    <property type="match status" value="1"/>
</dbReference>
<dbReference type="PROSITE" id="PS50206">
    <property type="entry name" value="RHODANESE_3"/>
    <property type="match status" value="1"/>
</dbReference>
<evidence type="ECO:0000256" key="3">
    <source>
        <dbReference type="ARBA" id="ARBA00022679"/>
    </source>
</evidence>
<feature type="domain" description="Rhodanese" evidence="13">
    <location>
        <begin position="352"/>
        <end position="446"/>
    </location>
</feature>
<evidence type="ECO:0000259" key="13">
    <source>
        <dbReference type="PROSITE" id="PS50206"/>
    </source>
</evidence>
<keyword evidence="12" id="KW-0175">Coiled coil</keyword>
<evidence type="ECO:0000256" key="5">
    <source>
        <dbReference type="ARBA" id="ARBA00022723"/>
    </source>
</evidence>
<evidence type="ECO:0000256" key="4">
    <source>
        <dbReference type="ARBA" id="ARBA00022694"/>
    </source>
</evidence>
<dbReference type="GO" id="GO:0046872">
    <property type="term" value="F:metal ion binding"/>
    <property type="evidence" value="ECO:0007669"/>
    <property type="project" value="UniProtKB-KW"/>
</dbReference>
<feature type="coiled-coil region" evidence="12">
    <location>
        <begin position="4"/>
        <end position="31"/>
    </location>
</feature>
<protein>
    <recommendedName>
        <fullName evidence="11">Adenylyltransferase and sulfurtransferase MOCS3 homolog</fullName>
    </recommendedName>
    <alternativeName>
        <fullName evidence="11">UBA4 homolog</fullName>
    </alternativeName>
    <alternativeName>
        <fullName evidence="11">Ubiquitin-like protein activator 4 homolog</fullName>
    </alternativeName>
    <domain>
        <recommendedName>
            <fullName evidence="11">Adenylyltransferase</fullName>
            <ecNumber evidence="11">2.7.7.-</ecNumber>
        </recommendedName>
    </domain>
    <domain>
        <recommendedName>
            <fullName evidence="11">Sulfurtransferase</fullName>
            <ecNumber evidence="11">2.8.1.-</ecNumber>
        </recommendedName>
    </domain>
</protein>
<dbReference type="GO" id="GO:0032447">
    <property type="term" value="P:protein urmylation"/>
    <property type="evidence" value="ECO:0007669"/>
    <property type="project" value="TreeGrafter"/>
</dbReference>
<feature type="binding site" evidence="11">
    <location>
        <position position="229"/>
    </location>
    <ligand>
        <name>Zn(2+)</name>
        <dbReference type="ChEBI" id="CHEBI:29105"/>
    </ligand>
</feature>
<dbReference type="GO" id="GO:0005829">
    <property type="term" value="C:cytosol"/>
    <property type="evidence" value="ECO:0007669"/>
    <property type="project" value="UniProtKB-SubCell"/>
</dbReference>
<gene>
    <name evidence="14" type="ORF">DCHRY22_LOCUS12354</name>
</gene>
<dbReference type="OrthoDB" id="10261062at2759"/>
<feature type="active site" description="Glycyl thioester intermediate; for adenylyltransferase activity" evidence="11">
    <location>
        <position position="243"/>
    </location>
</feature>
<dbReference type="InterPro" id="IPR036873">
    <property type="entry name" value="Rhodanese-like_dom_sf"/>
</dbReference>
<dbReference type="Proteomes" id="UP000789524">
    <property type="component" value="Unassembled WGS sequence"/>
</dbReference>
<feature type="binding site" evidence="11">
    <location>
        <position position="226"/>
    </location>
    <ligand>
        <name>Zn(2+)</name>
        <dbReference type="ChEBI" id="CHEBI:29105"/>
    </ligand>
</feature>
<dbReference type="HAMAP" id="MF_03049">
    <property type="entry name" value="MOCS3_Uba4"/>
    <property type="match status" value="1"/>
</dbReference>
<dbReference type="InterPro" id="IPR045886">
    <property type="entry name" value="ThiF/MoeB/HesA"/>
</dbReference>
<evidence type="ECO:0000256" key="2">
    <source>
        <dbReference type="ARBA" id="ARBA00022490"/>
    </source>
</evidence>
<comment type="caution">
    <text evidence="11">Lacks conserved residue(s) required for the propagation of feature annotation.</text>
</comment>
<dbReference type="EMBL" id="CAKASE010000076">
    <property type="protein sequence ID" value="CAG9577533.1"/>
    <property type="molecule type" value="Genomic_DNA"/>
</dbReference>
<dbReference type="FunFam" id="3.40.50.720:FF:000033">
    <property type="entry name" value="Adenylyltransferase and sulfurtransferase MOCS3"/>
    <property type="match status" value="1"/>
</dbReference>
<evidence type="ECO:0000256" key="11">
    <source>
        <dbReference type="HAMAP-Rule" id="MF_03049"/>
    </source>
</evidence>
<keyword evidence="5 11" id="KW-0479">Metal-binding</keyword>
<comment type="pathway">
    <text evidence="11">tRNA modification; 5-methoxycarbonylmethyl-2-thiouridine-tRNA biosynthesis.</text>
</comment>
<evidence type="ECO:0000256" key="6">
    <source>
        <dbReference type="ARBA" id="ARBA00022741"/>
    </source>
</evidence>
<keyword evidence="3 11" id="KW-0808">Transferase</keyword>
<dbReference type="Gene3D" id="3.40.50.720">
    <property type="entry name" value="NAD(P)-binding Rossmann-like Domain"/>
    <property type="match status" value="1"/>
</dbReference>
<keyword evidence="9 11" id="KW-0501">Molybdenum cofactor biosynthesis</keyword>
<comment type="cofactor">
    <cofactor evidence="11">
        <name>Zn(2+)</name>
        <dbReference type="ChEBI" id="CHEBI:29105"/>
    </cofactor>
    <text evidence="11">Binds 1 zinc ion per subunit.</text>
</comment>